<dbReference type="InterPro" id="IPR004107">
    <property type="entry name" value="Integrase_SAM-like_N"/>
</dbReference>
<dbReference type="PROSITE" id="PS51900">
    <property type="entry name" value="CB"/>
    <property type="match status" value="1"/>
</dbReference>
<dbReference type="EMBL" id="CADCVH010000106">
    <property type="protein sequence ID" value="CAA9472680.1"/>
    <property type="molecule type" value="Genomic_DNA"/>
</dbReference>
<evidence type="ECO:0000256" key="2">
    <source>
        <dbReference type="PROSITE-ProRule" id="PRU01248"/>
    </source>
</evidence>
<proteinExistence type="predicted"/>
<reference evidence="5" key="1">
    <citation type="submission" date="2020-02" db="EMBL/GenBank/DDBJ databases">
        <authorList>
            <person name="Meier V. D."/>
        </authorList>
    </citation>
    <scope>NUCLEOTIDE SEQUENCE</scope>
    <source>
        <strain evidence="5">AVDCRST_MAG02</strain>
    </source>
</reference>
<evidence type="ECO:0000256" key="1">
    <source>
        <dbReference type="ARBA" id="ARBA00023125"/>
    </source>
</evidence>
<accession>A0A6J4RM83</accession>
<dbReference type="AlphaFoldDB" id="A0A6J4RM83"/>
<dbReference type="InterPro" id="IPR011010">
    <property type="entry name" value="DNA_brk_join_enz"/>
</dbReference>
<organism evidence="5">
    <name type="scientific">uncultured Rubrobacteraceae bacterium</name>
    <dbReference type="NCBI Taxonomy" id="349277"/>
    <lineage>
        <taxon>Bacteria</taxon>
        <taxon>Bacillati</taxon>
        <taxon>Actinomycetota</taxon>
        <taxon>Rubrobacteria</taxon>
        <taxon>Rubrobacterales</taxon>
        <taxon>Rubrobacteraceae</taxon>
        <taxon>environmental samples</taxon>
    </lineage>
</organism>
<evidence type="ECO:0000259" key="4">
    <source>
        <dbReference type="PROSITE" id="PS51900"/>
    </source>
</evidence>
<feature type="domain" description="Core-binding (CB)" evidence="4">
    <location>
        <begin position="22"/>
        <end position="117"/>
    </location>
</feature>
<dbReference type="InterPro" id="IPR010998">
    <property type="entry name" value="Integrase_recombinase_N"/>
</dbReference>
<dbReference type="SUPFAM" id="SSF56349">
    <property type="entry name" value="DNA breaking-rejoining enzymes"/>
    <property type="match status" value="1"/>
</dbReference>
<feature type="region of interest" description="Disordered" evidence="3">
    <location>
        <begin position="137"/>
        <end position="186"/>
    </location>
</feature>
<name>A0A6J4RM83_9ACTN</name>
<keyword evidence="1 2" id="KW-0238">DNA-binding</keyword>
<dbReference type="Pfam" id="PF02899">
    <property type="entry name" value="Phage_int_SAM_1"/>
    <property type="match status" value="1"/>
</dbReference>
<dbReference type="Gene3D" id="1.10.150.130">
    <property type="match status" value="1"/>
</dbReference>
<dbReference type="InterPro" id="IPR044068">
    <property type="entry name" value="CB"/>
</dbReference>
<dbReference type="GO" id="GO:0003677">
    <property type="term" value="F:DNA binding"/>
    <property type="evidence" value="ECO:0007669"/>
    <property type="project" value="UniProtKB-UniRule"/>
</dbReference>
<protein>
    <recommendedName>
        <fullName evidence="4">Core-binding (CB) domain-containing protein</fullName>
    </recommendedName>
</protein>
<dbReference type="GO" id="GO:0015074">
    <property type="term" value="P:DNA integration"/>
    <property type="evidence" value="ECO:0007669"/>
    <property type="project" value="InterPro"/>
</dbReference>
<evidence type="ECO:0000256" key="3">
    <source>
        <dbReference type="SAM" id="MobiDB-lite"/>
    </source>
</evidence>
<gene>
    <name evidence="5" type="ORF">AVDCRST_MAG02-3864</name>
</gene>
<sequence>MTEAGTRDAPGAVEGKTCPDGLYLGDAIDFFLSAKRAGGRSERTIDDYRKKLELFQRWAAECHGGERGTEEVDAPYSFVGADEVEAYVVYLRDGRGMADSSRKNHLAVPKSFFETLRRRLKVENPFEDLDEVRFRQTAPKRSYPTKREAEMLPSPIAHQATNDTQTAGEADEGGGDPRTARKLALGRALAARDHAAFSAP</sequence>
<evidence type="ECO:0000313" key="5">
    <source>
        <dbReference type="EMBL" id="CAA9472680.1"/>
    </source>
</evidence>